<gene>
    <name evidence="1" type="ORF">B4V02_23825</name>
</gene>
<evidence type="ECO:0000313" key="2">
    <source>
        <dbReference type="Proteomes" id="UP000214666"/>
    </source>
</evidence>
<protein>
    <submittedName>
        <fullName evidence="1">Uncharacterized protein</fullName>
    </submittedName>
</protein>
<proteinExistence type="predicted"/>
<name>A0A222WU27_9BACL</name>
<organism evidence="1 2">
    <name type="scientific">Paenibacillus kribbensis</name>
    <dbReference type="NCBI Taxonomy" id="172713"/>
    <lineage>
        <taxon>Bacteria</taxon>
        <taxon>Bacillati</taxon>
        <taxon>Bacillota</taxon>
        <taxon>Bacilli</taxon>
        <taxon>Bacillales</taxon>
        <taxon>Paenibacillaceae</taxon>
        <taxon>Paenibacillus</taxon>
    </lineage>
</organism>
<dbReference type="EMBL" id="CP020028">
    <property type="protein sequence ID" value="ASR49498.1"/>
    <property type="molecule type" value="Genomic_DNA"/>
</dbReference>
<accession>A0A222WU27</accession>
<sequence length="62" mass="6618">MGGLEQAAEKDLKCCSCVEGKKPGMRTKKASGLMLLAPITRAPWPGESVPAKALYVPVVRFT</sequence>
<keyword evidence="2" id="KW-1185">Reference proteome</keyword>
<dbReference type="AlphaFoldDB" id="A0A222WU27"/>
<reference evidence="1 2" key="1">
    <citation type="submission" date="2017-03" db="EMBL/GenBank/DDBJ databases">
        <title>Complete genome sequence of Paenibacillus Kribbensis producing bioflocculants.</title>
        <authorList>
            <person name="Lee H.-G."/>
            <person name="Oh H.-M."/>
        </authorList>
    </citation>
    <scope>NUCLEOTIDE SEQUENCE [LARGE SCALE GENOMIC DNA]</scope>
    <source>
        <strain evidence="1 2">AM49</strain>
    </source>
</reference>
<dbReference type="Proteomes" id="UP000214666">
    <property type="component" value="Chromosome"/>
</dbReference>
<evidence type="ECO:0000313" key="1">
    <source>
        <dbReference type="EMBL" id="ASR49498.1"/>
    </source>
</evidence>
<dbReference type="KEGG" id="pkb:B4V02_23825"/>